<dbReference type="InterPro" id="IPR029068">
    <property type="entry name" value="Glyas_Bleomycin-R_OHBP_Dase"/>
</dbReference>
<name>A0A3G1KRM4_FORW1</name>
<dbReference type="Proteomes" id="UP000323521">
    <property type="component" value="Chromosome"/>
</dbReference>
<organism evidence="3 4">
    <name type="scientific">Formimonas warabiya</name>
    <dbReference type="NCBI Taxonomy" id="1761012"/>
    <lineage>
        <taxon>Bacteria</taxon>
        <taxon>Bacillati</taxon>
        <taxon>Bacillota</taxon>
        <taxon>Clostridia</taxon>
        <taxon>Eubacteriales</taxon>
        <taxon>Peptococcaceae</taxon>
        <taxon>Candidatus Formimonas</taxon>
    </lineage>
</organism>
<dbReference type="Pfam" id="PF00903">
    <property type="entry name" value="Glyoxalase"/>
    <property type="match status" value="1"/>
</dbReference>
<dbReference type="PROSITE" id="PS51819">
    <property type="entry name" value="VOC"/>
    <property type="match status" value="1"/>
</dbReference>
<evidence type="ECO:0000256" key="1">
    <source>
        <dbReference type="ARBA" id="ARBA00022723"/>
    </source>
</evidence>
<dbReference type="InterPro" id="IPR004360">
    <property type="entry name" value="Glyas_Fos-R_dOase_dom"/>
</dbReference>
<keyword evidence="1" id="KW-0479">Metal-binding</keyword>
<dbReference type="AlphaFoldDB" id="A0A3G1KRM4"/>
<feature type="domain" description="VOC" evidence="2">
    <location>
        <begin position="3"/>
        <end position="122"/>
    </location>
</feature>
<dbReference type="GO" id="GO:0046872">
    <property type="term" value="F:metal ion binding"/>
    <property type="evidence" value="ECO:0007669"/>
    <property type="project" value="UniProtKB-KW"/>
</dbReference>
<evidence type="ECO:0000259" key="2">
    <source>
        <dbReference type="PROSITE" id="PS51819"/>
    </source>
</evidence>
<keyword evidence="4" id="KW-1185">Reference proteome</keyword>
<dbReference type="InterPro" id="IPR051785">
    <property type="entry name" value="MMCE/EMCE_epimerase"/>
</dbReference>
<dbReference type="EMBL" id="CP017634">
    <property type="protein sequence ID" value="ATW25132.1"/>
    <property type="molecule type" value="Genomic_DNA"/>
</dbReference>
<dbReference type="SUPFAM" id="SSF54593">
    <property type="entry name" value="Glyoxalase/Bleomycin resistance protein/Dihydroxybiphenyl dioxygenase"/>
    <property type="match status" value="1"/>
</dbReference>
<dbReference type="GO" id="GO:0046491">
    <property type="term" value="P:L-methylmalonyl-CoA metabolic process"/>
    <property type="evidence" value="ECO:0007669"/>
    <property type="project" value="TreeGrafter"/>
</dbReference>
<gene>
    <name evidence="3" type="ORF">DCMF_10445</name>
</gene>
<dbReference type="PANTHER" id="PTHR43048:SF3">
    <property type="entry name" value="METHYLMALONYL-COA EPIMERASE, MITOCHONDRIAL"/>
    <property type="match status" value="1"/>
</dbReference>
<dbReference type="KEGG" id="fwa:DCMF_10445"/>
<evidence type="ECO:0000313" key="4">
    <source>
        <dbReference type="Proteomes" id="UP000323521"/>
    </source>
</evidence>
<dbReference type="Gene3D" id="3.10.180.10">
    <property type="entry name" value="2,3-Dihydroxybiphenyl 1,2-Dioxygenase, domain 1"/>
    <property type="match status" value="1"/>
</dbReference>
<dbReference type="RefSeq" id="WP_148134383.1">
    <property type="nucleotide sequence ID" value="NZ_CP017634.1"/>
</dbReference>
<dbReference type="OrthoDB" id="9788468at2"/>
<proteinExistence type="predicted"/>
<sequence>MREIAHVGLTVQDCERSASFYEKVLGCQILDQFQDARIKVVFLKSGQGTLELIQHLTGQPEWRAAGVVDHIAFQVDDVEKETIRLKELGVSLLSDTPREVLDGKKVIFFSGPDGERLELIQEKKLTVHQEEK</sequence>
<dbReference type="InterPro" id="IPR037523">
    <property type="entry name" value="VOC_core"/>
</dbReference>
<dbReference type="PANTHER" id="PTHR43048">
    <property type="entry name" value="METHYLMALONYL-COA EPIMERASE"/>
    <property type="match status" value="1"/>
</dbReference>
<protein>
    <recommendedName>
        <fullName evidence="2">VOC domain-containing protein</fullName>
    </recommendedName>
</protein>
<reference evidence="3 4" key="1">
    <citation type="submission" date="2016-10" db="EMBL/GenBank/DDBJ databases">
        <title>Complete Genome Sequence of Peptococcaceae strain DCMF.</title>
        <authorList>
            <person name="Edwards R.J."/>
            <person name="Holland S.I."/>
            <person name="Deshpande N.P."/>
            <person name="Wong Y.K."/>
            <person name="Ertan H."/>
            <person name="Manefield M."/>
            <person name="Russell T.L."/>
            <person name="Lee M.J."/>
        </authorList>
    </citation>
    <scope>NUCLEOTIDE SEQUENCE [LARGE SCALE GENOMIC DNA]</scope>
    <source>
        <strain evidence="3 4">DCMF</strain>
    </source>
</reference>
<dbReference type="GO" id="GO:0004493">
    <property type="term" value="F:methylmalonyl-CoA epimerase activity"/>
    <property type="evidence" value="ECO:0007669"/>
    <property type="project" value="TreeGrafter"/>
</dbReference>
<evidence type="ECO:0000313" key="3">
    <source>
        <dbReference type="EMBL" id="ATW25132.1"/>
    </source>
</evidence>
<accession>A0A3G1KRM4</accession>